<dbReference type="SUPFAM" id="SSF50974">
    <property type="entry name" value="Nitrous oxide reductase, N-terminal domain"/>
    <property type="match status" value="1"/>
</dbReference>
<accession>A0A1B8H5F4</accession>
<keyword evidence="2" id="KW-0313">Glucose metabolism</keyword>
<dbReference type="PANTHER" id="PTHR30344:SF1">
    <property type="entry name" value="6-PHOSPHOGLUCONOLACTONASE"/>
    <property type="match status" value="1"/>
</dbReference>
<dbReference type="GO" id="GO:0005829">
    <property type="term" value="C:cytosol"/>
    <property type="evidence" value="ECO:0007669"/>
    <property type="project" value="TreeGrafter"/>
</dbReference>
<dbReference type="GO" id="GO:0017057">
    <property type="term" value="F:6-phosphogluconolactonase activity"/>
    <property type="evidence" value="ECO:0007669"/>
    <property type="project" value="TreeGrafter"/>
</dbReference>
<dbReference type="AlphaFoldDB" id="A0A1B8H5F4"/>
<reference evidence="4" key="1">
    <citation type="submission" date="2016-06" db="EMBL/GenBank/DDBJ databases">
        <authorList>
            <person name="Butler K."/>
        </authorList>
    </citation>
    <scope>NUCLEOTIDE SEQUENCE [LARGE SCALE GENOMIC DNA]</scope>
    <source>
        <strain evidence="4">GCSL-Mp20</strain>
    </source>
</reference>
<proteinExistence type="inferred from homology"/>
<dbReference type="InterPro" id="IPR019405">
    <property type="entry name" value="Lactonase_7-beta_prop"/>
</dbReference>
<evidence type="ECO:0000313" key="3">
    <source>
        <dbReference type="EMBL" id="OBU04294.1"/>
    </source>
</evidence>
<dbReference type="Gene3D" id="2.130.10.10">
    <property type="entry name" value="YVTN repeat-like/Quinoprotein amine dehydrogenase"/>
    <property type="match status" value="1"/>
</dbReference>
<dbReference type="OrthoDB" id="9790815at2"/>
<keyword evidence="4" id="KW-1185">Reference proteome</keyword>
<comment type="similarity">
    <text evidence="1">Belongs to the cycloisomerase 2 family.</text>
</comment>
<dbReference type="NCBIfam" id="NF008258">
    <property type="entry name" value="PRK11028.1"/>
    <property type="match status" value="1"/>
</dbReference>
<keyword evidence="2" id="KW-0119">Carbohydrate metabolism</keyword>
<dbReference type="PANTHER" id="PTHR30344">
    <property type="entry name" value="6-PHOSPHOGLUCONOLACTONASE-RELATED"/>
    <property type="match status" value="1"/>
</dbReference>
<sequence>MKQVVYVASTESHHIHVWQMNENGDLSLLQTVVTPDQVQPLITSPDGRYLYAAVKPANAVVTYAIAADGQLTQTGLTPLPGTAAYITTDNTGRMLYAASYHQGTLAVLPVGTDGIPAVPVQIIEGLKNPHSANIAQDGRTLFVPCLGEDHIRTYTIEDDGRLTERHADMLTVAAGAGPRHMAFHPEKHVAYCLNELNATVNVYREWIKVREIQSVDLMTDEYQGRRWAADIHITPDGRHLYTCERTTSVINHYRVSDDGGHLQLAGVYPTETQPRGFAVDKSGKFLISTGQLSHHVAVSRIDAITGKLHLQARYPAGQGPMWVTVLALK</sequence>
<gene>
    <name evidence="3" type="ORF">AYY18_10180</name>
</gene>
<dbReference type="Proteomes" id="UP000092377">
    <property type="component" value="Unassembled WGS sequence"/>
</dbReference>
<evidence type="ECO:0000256" key="2">
    <source>
        <dbReference type="ARBA" id="ARBA00022526"/>
    </source>
</evidence>
<evidence type="ECO:0000256" key="1">
    <source>
        <dbReference type="ARBA" id="ARBA00005564"/>
    </source>
</evidence>
<dbReference type="InterPro" id="IPR015943">
    <property type="entry name" value="WD40/YVTN_repeat-like_dom_sf"/>
</dbReference>
<dbReference type="InterPro" id="IPR011045">
    <property type="entry name" value="N2O_reductase_N"/>
</dbReference>
<evidence type="ECO:0000313" key="4">
    <source>
        <dbReference type="Proteomes" id="UP000092377"/>
    </source>
</evidence>
<comment type="caution">
    <text evidence="3">The sequence shown here is derived from an EMBL/GenBank/DDBJ whole genome shotgun (WGS) entry which is preliminary data.</text>
</comment>
<organism evidence="3 4">
    <name type="scientific">Morganella psychrotolerans</name>
    <dbReference type="NCBI Taxonomy" id="368603"/>
    <lineage>
        <taxon>Bacteria</taxon>
        <taxon>Pseudomonadati</taxon>
        <taxon>Pseudomonadota</taxon>
        <taxon>Gammaproteobacteria</taxon>
        <taxon>Enterobacterales</taxon>
        <taxon>Morganellaceae</taxon>
        <taxon>Morganella</taxon>
    </lineage>
</organism>
<name>A0A1B8H5F4_9GAMM</name>
<dbReference type="SUPFAM" id="SSF63829">
    <property type="entry name" value="Calcium-dependent phosphotriesterase"/>
    <property type="match status" value="1"/>
</dbReference>
<dbReference type="GO" id="GO:0006006">
    <property type="term" value="P:glucose metabolic process"/>
    <property type="evidence" value="ECO:0007669"/>
    <property type="project" value="UniProtKB-KW"/>
</dbReference>
<dbReference type="InterPro" id="IPR050282">
    <property type="entry name" value="Cycloisomerase_2"/>
</dbReference>
<dbReference type="EMBL" id="LZEY01000056">
    <property type="protein sequence ID" value="OBU04294.1"/>
    <property type="molecule type" value="Genomic_DNA"/>
</dbReference>
<dbReference type="RefSeq" id="WP_067405451.1">
    <property type="nucleotide sequence ID" value="NZ_LZEY01000056.1"/>
</dbReference>
<protein>
    <submittedName>
        <fullName evidence="3">6-phosphogluconolactonase</fullName>
    </submittedName>
</protein>
<dbReference type="Pfam" id="PF10282">
    <property type="entry name" value="Lactonase"/>
    <property type="match status" value="1"/>
</dbReference>